<dbReference type="EMBL" id="CAUWAG010000010">
    <property type="protein sequence ID" value="CAJ2507649.1"/>
    <property type="molecule type" value="Genomic_DNA"/>
</dbReference>
<evidence type="ECO:0000313" key="2">
    <source>
        <dbReference type="Proteomes" id="UP001295740"/>
    </source>
</evidence>
<organism evidence="1 2">
    <name type="scientific">Anthostomella pinea</name>
    <dbReference type="NCBI Taxonomy" id="933095"/>
    <lineage>
        <taxon>Eukaryota</taxon>
        <taxon>Fungi</taxon>
        <taxon>Dikarya</taxon>
        <taxon>Ascomycota</taxon>
        <taxon>Pezizomycotina</taxon>
        <taxon>Sordariomycetes</taxon>
        <taxon>Xylariomycetidae</taxon>
        <taxon>Xylariales</taxon>
        <taxon>Xylariaceae</taxon>
        <taxon>Anthostomella</taxon>
    </lineage>
</organism>
<comment type="caution">
    <text evidence="1">The sequence shown here is derived from an EMBL/GenBank/DDBJ whole genome shotgun (WGS) entry which is preliminary data.</text>
</comment>
<name>A0AAI8YHN9_9PEZI</name>
<protein>
    <submittedName>
        <fullName evidence="1">Uu.00g088350.m01.CDS01</fullName>
    </submittedName>
</protein>
<gene>
    <name evidence="1" type="ORF">KHLLAP_LOCUS8117</name>
</gene>
<reference evidence="1" key="1">
    <citation type="submission" date="2023-10" db="EMBL/GenBank/DDBJ databases">
        <authorList>
            <person name="Hackl T."/>
        </authorList>
    </citation>
    <scope>NUCLEOTIDE SEQUENCE</scope>
</reference>
<dbReference type="AlphaFoldDB" id="A0AAI8YHN9"/>
<proteinExistence type="predicted"/>
<keyword evidence="2" id="KW-1185">Reference proteome</keyword>
<dbReference type="Proteomes" id="UP001295740">
    <property type="component" value="Unassembled WGS sequence"/>
</dbReference>
<accession>A0AAI8YHN9</accession>
<evidence type="ECO:0000313" key="1">
    <source>
        <dbReference type="EMBL" id="CAJ2507649.1"/>
    </source>
</evidence>
<sequence>MDWEAICGRQCDARHINTVIVSLSDTLSEAPRRWVRQQLGEETPASASVTAVDSCLEAKLEDIIPEEQVIEREEVRMPEGTWTMIPLLNQRRKRKLTVVEYDASEAESEGQQLLPMVGMSCGM</sequence>